<evidence type="ECO:0000313" key="9">
    <source>
        <dbReference type="EMBL" id="TFH55800.1"/>
    </source>
</evidence>
<feature type="transmembrane region" description="Helical" evidence="7">
    <location>
        <begin position="389"/>
        <end position="406"/>
    </location>
</feature>
<keyword evidence="2" id="KW-1003">Cell membrane</keyword>
<evidence type="ECO:0000256" key="3">
    <source>
        <dbReference type="ARBA" id="ARBA00022692"/>
    </source>
</evidence>
<dbReference type="SUPFAM" id="SSF81342">
    <property type="entry name" value="Transmembrane di-heme cytochromes"/>
    <property type="match status" value="1"/>
</dbReference>
<evidence type="ECO:0000256" key="2">
    <source>
        <dbReference type="ARBA" id="ARBA00022475"/>
    </source>
</evidence>
<organism evidence="9 10">
    <name type="scientific">Glutamicibacter arilaitensis</name>
    <dbReference type="NCBI Taxonomy" id="256701"/>
    <lineage>
        <taxon>Bacteria</taxon>
        <taxon>Bacillati</taxon>
        <taxon>Actinomycetota</taxon>
        <taxon>Actinomycetes</taxon>
        <taxon>Micrococcales</taxon>
        <taxon>Micrococcaceae</taxon>
        <taxon>Glutamicibacter</taxon>
    </lineage>
</organism>
<feature type="compositionally biased region" description="Low complexity" evidence="6">
    <location>
        <begin position="39"/>
        <end position="79"/>
    </location>
</feature>
<evidence type="ECO:0000256" key="4">
    <source>
        <dbReference type="ARBA" id="ARBA00022989"/>
    </source>
</evidence>
<feature type="transmembrane region" description="Helical" evidence="7">
    <location>
        <begin position="427"/>
        <end position="450"/>
    </location>
</feature>
<dbReference type="Pfam" id="PF01292">
    <property type="entry name" value="Ni_hydr_CYTB"/>
    <property type="match status" value="1"/>
</dbReference>
<reference evidence="9 10" key="1">
    <citation type="submission" date="2019-03" db="EMBL/GenBank/DDBJ databases">
        <title>Glutamicibacter sp. LJH19 genome.</title>
        <authorList>
            <person name="Sinai Borker S."/>
            <person name="Kumar R."/>
        </authorList>
    </citation>
    <scope>NUCLEOTIDE SEQUENCE [LARGE SCALE GENOMIC DNA]</scope>
    <source>
        <strain evidence="9 10">LJH19</strain>
    </source>
</reference>
<dbReference type="InterPro" id="IPR016174">
    <property type="entry name" value="Di-haem_cyt_TM"/>
</dbReference>
<feature type="compositionally biased region" description="Low complexity" evidence="6">
    <location>
        <begin position="111"/>
        <end position="156"/>
    </location>
</feature>
<dbReference type="AlphaFoldDB" id="A0A4Y8TUG6"/>
<keyword evidence="5 7" id="KW-0472">Membrane</keyword>
<accession>A0A4Y8TUG6</accession>
<sequence length="623" mass="64337">MTAPEQSIRQGLPRVAGGEPWPPAELFASVPVTAAATVAEPATAEPVAEPVLEQPVSSPAPAESAPVEAPAASAANAASTQTVADQAPAAGSLRRGLPRVAGGKPWPPAGIPGAANAPVPASQQESAAEPASEPATTPVAEPAMASAVEAAPAASEPVPPATAAPPVAVSNADAPAVRRGLPRTAGAEAWPPSSFVAAPVAATTPAAPVASAAPVAPAQPAASAPAPVAEAAQAAPATPPKTEPTPAEPVAQAFNATAAPTAPAAQTPAAPARTRMGMQQSAPPAAPAAAAAAEKASPAKPATAPKPPAAAKSKKEAVKHGPLTTKQWVLAGIVGAFAALGLATAVVLIARGIAGIDAVESFIERYPGEYHLPESAPIGFPGWLAWNHFFNFFLMVLIIRSGLLVRHQKKPPAYWSSKRSPKVSINLWLHQGLDLLWLVNGLVFLVLLFATGHWMRIVPTSWEVLPNAISAALQYLTLDWPTENGWVNYNSLQQLAYFTTVFIAAPVAAITGYRMSAFWPKNMPALTKKYPIEVARALHFPTMLYFALFILVHVILVFSTGALRNLNHMYAAQGSTDPAEYADNWAGLLYFALSLLVIAGAWLACRPMILASIARLFGKVSAR</sequence>
<dbReference type="GO" id="GO:0005886">
    <property type="term" value="C:plasma membrane"/>
    <property type="evidence" value="ECO:0007669"/>
    <property type="project" value="UniProtKB-SubCell"/>
</dbReference>
<dbReference type="InterPro" id="IPR011577">
    <property type="entry name" value="Cyt_b561_bac/Ni-Hgenase"/>
</dbReference>
<comment type="caution">
    <text evidence="9">The sequence shown here is derived from an EMBL/GenBank/DDBJ whole genome shotgun (WGS) entry which is preliminary data.</text>
</comment>
<dbReference type="EMBL" id="SPDS01000001">
    <property type="protein sequence ID" value="TFH55800.1"/>
    <property type="molecule type" value="Genomic_DNA"/>
</dbReference>
<name>A0A4Y8TUG6_9MICC</name>
<dbReference type="Proteomes" id="UP000297638">
    <property type="component" value="Unassembled WGS sequence"/>
</dbReference>
<gene>
    <name evidence="9" type="ORF">EXY26_01570</name>
</gene>
<evidence type="ECO:0000256" key="1">
    <source>
        <dbReference type="ARBA" id="ARBA00004651"/>
    </source>
</evidence>
<comment type="subcellular location">
    <subcellularLocation>
        <location evidence="1">Cell membrane</location>
        <topology evidence="1">Multi-pass membrane protein</topology>
    </subcellularLocation>
</comment>
<keyword evidence="3 7" id="KW-0812">Transmembrane</keyword>
<feature type="transmembrane region" description="Helical" evidence="7">
    <location>
        <begin position="495"/>
        <end position="516"/>
    </location>
</feature>
<evidence type="ECO:0000256" key="5">
    <source>
        <dbReference type="ARBA" id="ARBA00023136"/>
    </source>
</evidence>
<feature type="transmembrane region" description="Helical" evidence="7">
    <location>
        <begin position="585"/>
        <end position="605"/>
    </location>
</feature>
<feature type="compositionally biased region" description="Pro residues" evidence="6">
    <location>
        <begin position="237"/>
        <end position="247"/>
    </location>
</feature>
<evidence type="ECO:0000259" key="8">
    <source>
        <dbReference type="Pfam" id="PF01292"/>
    </source>
</evidence>
<evidence type="ECO:0000256" key="6">
    <source>
        <dbReference type="SAM" id="MobiDB-lite"/>
    </source>
</evidence>
<evidence type="ECO:0000256" key="7">
    <source>
        <dbReference type="SAM" id="Phobius"/>
    </source>
</evidence>
<feature type="region of interest" description="Disordered" evidence="6">
    <location>
        <begin position="1"/>
        <end position="24"/>
    </location>
</feature>
<dbReference type="RefSeq" id="WP_134779106.1">
    <property type="nucleotide sequence ID" value="NZ_SPDS01000001.1"/>
</dbReference>
<feature type="compositionally biased region" description="Low complexity" evidence="6">
    <location>
        <begin position="224"/>
        <end position="236"/>
    </location>
</feature>
<feature type="transmembrane region" description="Helical" evidence="7">
    <location>
        <begin position="328"/>
        <end position="350"/>
    </location>
</feature>
<dbReference type="GO" id="GO:0009055">
    <property type="term" value="F:electron transfer activity"/>
    <property type="evidence" value="ECO:0007669"/>
    <property type="project" value="InterPro"/>
</dbReference>
<evidence type="ECO:0000313" key="10">
    <source>
        <dbReference type="Proteomes" id="UP000297638"/>
    </source>
</evidence>
<feature type="domain" description="Cytochrome b561 bacterial/Ni-hydrogenase" evidence="8">
    <location>
        <begin position="381"/>
        <end position="564"/>
    </location>
</feature>
<proteinExistence type="predicted"/>
<feature type="compositionally biased region" description="Low complexity" evidence="6">
    <location>
        <begin position="287"/>
        <end position="303"/>
    </location>
</feature>
<dbReference type="Gene3D" id="1.20.950.20">
    <property type="entry name" value="Transmembrane di-heme cytochromes, Chain C"/>
    <property type="match status" value="1"/>
</dbReference>
<feature type="transmembrane region" description="Helical" evidence="7">
    <location>
        <begin position="537"/>
        <end position="559"/>
    </location>
</feature>
<feature type="region of interest" description="Disordered" evidence="6">
    <location>
        <begin position="39"/>
        <end position="167"/>
    </location>
</feature>
<feature type="region of interest" description="Disordered" evidence="6">
    <location>
        <begin position="224"/>
        <end position="318"/>
    </location>
</feature>
<keyword evidence="4 7" id="KW-1133">Transmembrane helix</keyword>
<dbReference type="GO" id="GO:0022904">
    <property type="term" value="P:respiratory electron transport chain"/>
    <property type="evidence" value="ECO:0007669"/>
    <property type="project" value="InterPro"/>
</dbReference>
<feature type="compositionally biased region" description="Low complexity" evidence="6">
    <location>
        <begin position="248"/>
        <end position="275"/>
    </location>
</feature>
<protein>
    <submittedName>
        <fullName evidence="9">Cytochrome b/b6 domain-containing protein</fullName>
    </submittedName>
</protein>